<dbReference type="PANTHER" id="PTHR32303">
    <property type="entry name" value="QUINOPROTEIN ALCOHOL DEHYDROGENASE (CYTOCHROME C)"/>
    <property type="match status" value="1"/>
</dbReference>
<dbReference type="EMBL" id="POUW01000003">
    <property type="protein sequence ID" value="PNG06158.1"/>
    <property type="molecule type" value="Genomic_DNA"/>
</dbReference>
<dbReference type="InterPro" id="IPR018391">
    <property type="entry name" value="PQQ_b-propeller_rpt"/>
</dbReference>
<organism evidence="7 8">
    <name type="scientific">Stutzerimonas stutzeri</name>
    <name type="common">Pseudomonas stutzeri</name>
    <dbReference type="NCBI Taxonomy" id="316"/>
    <lineage>
        <taxon>Bacteria</taxon>
        <taxon>Pseudomonadati</taxon>
        <taxon>Pseudomonadota</taxon>
        <taxon>Gammaproteobacteria</taxon>
        <taxon>Pseudomonadales</taxon>
        <taxon>Pseudomonadaceae</taxon>
        <taxon>Stutzerimonas</taxon>
    </lineage>
</organism>
<evidence type="ECO:0000313" key="8">
    <source>
        <dbReference type="Proteomes" id="UP000235897"/>
    </source>
</evidence>
<evidence type="ECO:0000256" key="2">
    <source>
        <dbReference type="ARBA" id="ARBA00008156"/>
    </source>
</evidence>
<dbReference type="InterPro" id="IPR002372">
    <property type="entry name" value="PQQ_rpt_dom"/>
</dbReference>
<dbReference type="Proteomes" id="UP000235897">
    <property type="component" value="Unassembled WGS sequence"/>
</dbReference>
<evidence type="ECO:0000259" key="6">
    <source>
        <dbReference type="Pfam" id="PF01011"/>
    </source>
</evidence>
<evidence type="ECO:0000313" key="7">
    <source>
        <dbReference type="EMBL" id="PNG06158.1"/>
    </source>
</evidence>
<dbReference type="InterPro" id="IPR011047">
    <property type="entry name" value="Quinoprotein_ADH-like_sf"/>
</dbReference>
<reference evidence="7 8" key="1">
    <citation type="submission" date="2018-01" db="EMBL/GenBank/DDBJ databases">
        <title>Denitrification phenotypes of diverse strains of Pseudomonas stutzeri.</title>
        <authorList>
            <person name="Milligan D.A."/>
            <person name="Bergaust L."/>
            <person name="Bakken L.R."/>
            <person name="Frostegard A."/>
        </authorList>
    </citation>
    <scope>NUCLEOTIDE SEQUENCE [LARGE SCALE GENOMIC DNA]</scope>
    <source>
        <strain evidence="7 8">28a3</strain>
    </source>
</reference>
<feature type="chain" id="PRO_5014776684" evidence="5">
    <location>
        <begin position="22"/>
        <end position="690"/>
    </location>
</feature>
<feature type="region of interest" description="Disordered" evidence="4">
    <location>
        <begin position="394"/>
        <end position="417"/>
    </location>
</feature>
<dbReference type="GO" id="GO:0048038">
    <property type="term" value="F:quinone binding"/>
    <property type="evidence" value="ECO:0007669"/>
    <property type="project" value="InterPro"/>
</dbReference>
<name>A0A2N8SUI0_STUST</name>
<gene>
    <name evidence="7" type="ORF">CXL00_10095</name>
</gene>
<dbReference type="Gene3D" id="2.140.10.10">
    <property type="entry name" value="Quinoprotein alcohol dehydrogenase-like superfamily"/>
    <property type="match status" value="2"/>
</dbReference>
<dbReference type="RefSeq" id="WP_102846645.1">
    <property type="nucleotide sequence ID" value="NZ_JAMOIG010000006.1"/>
</dbReference>
<evidence type="ECO:0000256" key="3">
    <source>
        <dbReference type="ARBA" id="ARBA00023002"/>
    </source>
</evidence>
<evidence type="ECO:0000256" key="5">
    <source>
        <dbReference type="SAM" id="SignalP"/>
    </source>
</evidence>
<evidence type="ECO:0000256" key="4">
    <source>
        <dbReference type="SAM" id="MobiDB-lite"/>
    </source>
</evidence>
<dbReference type="OrthoDB" id="9794322at2"/>
<evidence type="ECO:0000256" key="1">
    <source>
        <dbReference type="ARBA" id="ARBA00001931"/>
    </source>
</evidence>
<dbReference type="SMART" id="SM00564">
    <property type="entry name" value="PQQ"/>
    <property type="match status" value="4"/>
</dbReference>
<proteinExistence type="inferred from homology"/>
<dbReference type="SUPFAM" id="SSF50998">
    <property type="entry name" value="Quinoprotein alcohol dehydrogenase-like"/>
    <property type="match status" value="1"/>
</dbReference>
<keyword evidence="5" id="KW-0732">Signal</keyword>
<dbReference type="InterPro" id="IPR017511">
    <property type="entry name" value="PQQ_mDH"/>
</dbReference>
<comment type="caution">
    <text evidence="7">The sequence shown here is derived from an EMBL/GenBank/DDBJ whole genome shotgun (WGS) entry which is preliminary data.</text>
</comment>
<feature type="domain" description="Pyrrolo-quinoline quinone repeat" evidence="6">
    <location>
        <begin position="50"/>
        <end position="652"/>
    </location>
</feature>
<accession>A0A2N8SUI0</accession>
<feature type="region of interest" description="Disordered" evidence="4">
    <location>
        <begin position="23"/>
        <end position="55"/>
    </location>
</feature>
<comment type="cofactor">
    <cofactor evidence="1">
        <name>pyrroloquinoline quinone</name>
        <dbReference type="ChEBI" id="CHEBI:58442"/>
    </cofactor>
</comment>
<dbReference type="Pfam" id="PF01011">
    <property type="entry name" value="PQQ"/>
    <property type="match status" value="1"/>
</dbReference>
<dbReference type="NCBIfam" id="TIGR03074">
    <property type="entry name" value="PQQ_membr_DH"/>
    <property type="match status" value="1"/>
</dbReference>
<dbReference type="AlphaFoldDB" id="A0A2N8SUI0"/>
<comment type="similarity">
    <text evidence="2">Belongs to the bacterial PQQ dehydrogenase family.</text>
</comment>
<sequence length="690" mass="74339">MTHLIRLFGLLSLAWIPLGHAQTTAAHPSTEPTTTVSPAPAAAKPEPADWTAYGRNNSATRYSPLKRIDRGNVADLKPVWGYRTGNLPDQSVVDKKWAPETTPLKVGDNLYLCDALNVLISLDAGSGRERWRYDPKVSTDHIPYSATCRGVSYYEVPDAPDDAACKRRIIEGTLDAELVAVDADTGVPCADFGHAGHVDLMEGMGDSVPGYVAVTSPPTIVRGIAVVGHQVLDGQKEDAPSGVIRGYDAATGKLAWAWDMGRPGETGLPEGNDVYTRGTPNAWTIFSGDEALGLVYVPMGNSSVDYWSGNRREFEKPFSTALVALDVTNGAVRWVFQTVHNDVWDYDLGSQGSLIDFPVDGGRTVPAIVLPTKMGDIYVLDRRTGKPLTAVEERPVPASPLPDETLSPTQPFSVGMPSLPREPLTERDAWGVTPLDQLWCRIQFKRADYEGMYTPPSVDRPFLQWPSYNGGNDWGSAAVDTDRNILVLNYNHIAMHDQLIPRDKADKRGMVPLGVPGGSSSSGGSVPQAGSPYAVSIQAWRNSLTGVPCSRPPFGGIMAIDLNTREVLWNEPLGTARRNGPFGIPSHMPVKVGTPNNGGPVATAGGLIFIAAATDNLIRAIDIDTGEVLWEDVLPAGGQATPMTYEVDGRQYLVIVAGGHHFMETPPGDYVVAYSLPAKGDPKLPDFLKD</sequence>
<dbReference type="PANTHER" id="PTHR32303:SF4">
    <property type="entry name" value="QUINOPROTEIN GLUCOSE DEHYDROGENASE"/>
    <property type="match status" value="1"/>
</dbReference>
<protein>
    <submittedName>
        <fullName evidence="7">Membrane-bound PQQ-dependent dehydrogenase, glucose/quinate/shikimate family</fullName>
    </submittedName>
</protein>
<feature type="compositionally biased region" description="Low complexity" evidence="4">
    <location>
        <begin position="28"/>
        <end position="45"/>
    </location>
</feature>
<feature type="signal peptide" evidence="5">
    <location>
        <begin position="1"/>
        <end position="21"/>
    </location>
</feature>
<dbReference type="GO" id="GO:0016020">
    <property type="term" value="C:membrane"/>
    <property type="evidence" value="ECO:0007669"/>
    <property type="project" value="InterPro"/>
</dbReference>
<dbReference type="CDD" id="cd10280">
    <property type="entry name" value="PQQ_mGDH"/>
    <property type="match status" value="1"/>
</dbReference>
<keyword evidence="3" id="KW-0560">Oxidoreductase</keyword>
<dbReference type="GO" id="GO:0008876">
    <property type="term" value="F:quinoprotein glucose dehydrogenase activity"/>
    <property type="evidence" value="ECO:0007669"/>
    <property type="project" value="TreeGrafter"/>
</dbReference>